<proteinExistence type="predicted"/>
<evidence type="ECO:0000313" key="1">
    <source>
        <dbReference type="EnsemblPlants" id="MELO3C005431.2.1"/>
    </source>
</evidence>
<dbReference type="EnsemblPlants" id="MELO3C005431.2.1">
    <property type="protein sequence ID" value="MELO3C005431.2.1"/>
    <property type="gene ID" value="MELO3C005431.2"/>
</dbReference>
<sequence length="55" mass="5897">MPKIMNMYKQANLFALQGGPIILVPIENEYGNVTTPYGDVGKVCSNGESLNIGVP</sequence>
<evidence type="ECO:0008006" key="2">
    <source>
        <dbReference type="Google" id="ProtNLM"/>
    </source>
</evidence>
<reference evidence="1" key="1">
    <citation type="submission" date="2023-03" db="UniProtKB">
        <authorList>
            <consortium name="EnsemblPlants"/>
        </authorList>
    </citation>
    <scope>IDENTIFICATION</scope>
</reference>
<dbReference type="Gene3D" id="3.20.20.80">
    <property type="entry name" value="Glycosidases"/>
    <property type="match status" value="1"/>
</dbReference>
<dbReference type="Gramene" id="MELO3C005431.2.1">
    <property type="protein sequence ID" value="MELO3C005431.2.1"/>
    <property type="gene ID" value="MELO3C005431.2"/>
</dbReference>
<organism evidence="1">
    <name type="scientific">Cucumis melo</name>
    <name type="common">Muskmelon</name>
    <dbReference type="NCBI Taxonomy" id="3656"/>
    <lineage>
        <taxon>Eukaryota</taxon>
        <taxon>Viridiplantae</taxon>
        <taxon>Streptophyta</taxon>
        <taxon>Embryophyta</taxon>
        <taxon>Tracheophyta</taxon>
        <taxon>Spermatophyta</taxon>
        <taxon>Magnoliopsida</taxon>
        <taxon>eudicotyledons</taxon>
        <taxon>Gunneridae</taxon>
        <taxon>Pentapetalae</taxon>
        <taxon>rosids</taxon>
        <taxon>fabids</taxon>
        <taxon>Cucurbitales</taxon>
        <taxon>Cucurbitaceae</taxon>
        <taxon>Benincaseae</taxon>
        <taxon>Cucumis</taxon>
    </lineage>
</organism>
<name>A0A9I9CLH1_CUCME</name>
<dbReference type="AlphaFoldDB" id="A0A9I9CLH1"/>
<protein>
    <recommendedName>
        <fullName evidence="2">Beta-galactosidase</fullName>
    </recommendedName>
</protein>
<accession>A0A9I9CLH1</accession>